<dbReference type="Proteomes" id="UP001501612">
    <property type="component" value="Unassembled WGS sequence"/>
</dbReference>
<comment type="caution">
    <text evidence="5">The sequence shown here is derived from an EMBL/GenBank/DDBJ whole genome shotgun (WGS) entry which is preliminary data.</text>
</comment>
<evidence type="ECO:0000256" key="1">
    <source>
        <dbReference type="ARBA" id="ARBA00001954"/>
    </source>
</evidence>
<evidence type="ECO:0000313" key="5">
    <source>
        <dbReference type="EMBL" id="GAA1918290.1"/>
    </source>
</evidence>
<evidence type="ECO:0000259" key="4">
    <source>
        <dbReference type="PROSITE" id="PS51184"/>
    </source>
</evidence>
<keyword evidence="3" id="KW-0408">Iron</keyword>
<gene>
    <name evidence="5" type="ORF">GCM10009737_19680</name>
</gene>
<dbReference type="EMBL" id="BAAAMY010000004">
    <property type="protein sequence ID" value="GAA1918290.1"/>
    <property type="molecule type" value="Genomic_DNA"/>
</dbReference>
<dbReference type="Gene3D" id="3.40.366.30">
    <property type="entry name" value="50S ribosomal protein L16 arginine hydroxylase, Chain A, Domain 2"/>
    <property type="match status" value="1"/>
</dbReference>
<sequence length="404" mass="43371">MDPLQRLTGLDEATFAERHWGTAPLLTRGADLPGDGFTDLMDLAAVDEITSRRGLRTPFLRMARDGSVRPTTSFTRPGGAGAEIADQAADDKVLAELAAGSTLVLQGLHRLWPPVIDFAGALARQLGHPAQVNAYLTPSQNTGFDPHYDVHDVFVLQFAGRKRWRIHAPVLEAPLRDQPWQDRRAAVAAAAEAEPLIDTVLEPGDVLYLPRGYLHSATALGAVSGHLTIGVQPVTRAFLAEQTLRRLSDDLELRRSLPTGDLTDPTVLAGELKATREALHAAVDRLDDAEVARALERHLGAATRPAPLSPLAQLDAADRVADDDVVRLRPGLRAVLEPQDDGLRLRLPDKALTLPAAVRGAVEAVLAGDTVRVADLPGLDEPADARTLVRRLLLEGVVVPAGAR</sequence>
<evidence type="ECO:0000256" key="2">
    <source>
        <dbReference type="ARBA" id="ARBA00022723"/>
    </source>
</evidence>
<comment type="cofactor">
    <cofactor evidence="1">
        <name>Fe(2+)</name>
        <dbReference type="ChEBI" id="CHEBI:29033"/>
    </cofactor>
</comment>
<proteinExistence type="predicted"/>
<dbReference type="Pfam" id="PF08007">
    <property type="entry name" value="JmjC_2"/>
    <property type="match status" value="1"/>
</dbReference>
<evidence type="ECO:0000256" key="3">
    <source>
        <dbReference type="ARBA" id="ARBA00023004"/>
    </source>
</evidence>
<name>A0ABP5ARB1_9ACTN</name>
<accession>A0ABP5ARB1</accession>
<reference evidence="6" key="1">
    <citation type="journal article" date="2019" name="Int. J. Syst. Evol. Microbiol.">
        <title>The Global Catalogue of Microorganisms (GCM) 10K type strain sequencing project: providing services to taxonomists for standard genome sequencing and annotation.</title>
        <authorList>
            <consortium name="The Broad Institute Genomics Platform"/>
            <consortium name="The Broad Institute Genome Sequencing Center for Infectious Disease"/>
            <person name="Wu L."/>
            <person name="Ma J."/>
        </authorList>
    </citation>
    <scope>NUCLEOTIDE SEQUENCE [LARGE SCALE GENOMIC DNA]</scope>
    <source>
        <strain evidence="6">JCM 14046</strain>
    </source>
</reference>
<dbReference type="PANTHER" id="PTHR13096">
    <property type="entry name" value="MINA53 MYC INDUCED NUCLEAR ANTIGEN"/>
    <property type="match status" value="1"/>
</dbReference>
<dbReference type="Gene3D" id="2.60.120.650">
    <property type="entry name" value="Cupin"/>
    <property type="match status" value="1"/>
</dbReference>
<evidence type="ECO:0000313" key="6">
    <source>
        <dbReference type="Proteomes" id="UP001501612"/>
    </source>
</evidence>
<feature type="domain" description="JmjC" evidence="4">
    <location>
        <begin position="100"/>
        <end position="248"/>
    </location>
</feature>
<dbReference type="PROSITE" id="PS51184">
    <property type="entry name" value="JMJC"/>
    <property type="match status" value="1"/>
</dbReference>
<organism evidence="5 6">
    <name type="scientific">Nocardioides lentus</name>
    <dbReference type="NCBI Taxonomy" id="338077"/>
    <lineage>
        <taxon>Bacteria</taxon>
        <taxon>Bacillati</taxon>
        <taxon>Actinomycetota</taxon>
        <taxon>Actinomycetes</taxon>
        <taxon>Propionibacteriales</taxon>
        <taxon>Nocardioidaceae</taxon>
        <taxon>Nocardioides</taxon>
    </lineage>
</organism>
<dbReference type="RefSeq" id="WP_344006614.1">
    <property type="nucleotide sequence ID" value="NZ_BAAAMY010000004.1"/>
</dbReference>
<protein>
    <recommendedName>
        <fullName evidence="4">JmjC domain-containing protein</fullName>
    </recommendedName>
</protein>
<keyword evidence="6" id="KW-1185">Reference proteome</keyword>
<dbReference type="PANTHER" id="PTHR13096:SF9">
    <property type="entry name" value="BIFUNCTIONAL LYSINE-SPECIFIC DEMETHYLASE AND HISTIDYL-HYDROXYLASE"/>
    <property type="match status" value="1"/>
</dbReference>
<dbReference type="SMART" id="SM00558">
    <property type="entry name" value="JmjC"/>
    <property type="match status" value="1"/>
</dbReference>
<dbReference type="SUPFAM" id="SSF51197">
    <property type="entry name" value="Clavaminate synthase-like"/>
    <property type="match status" value="1"/>
</dbReference>
<dbReference type="InterPro" id="IPR003347">
    <property type="entry name" value="JmjC_dom"/>
</dbReference>
<dbReference type="InterPro" id="IPR039994">
    <property type="entry name" value="NO66-like"/>
</dbReference>
<keyword evidence="2" id="KW-0479">Metal-binding</keyword>